<protein>
    <recommendedName>
        <fullName evidence="3">Transposase</fullName>
    </recommendedName>
</protein>
<dbReference type="EMBL" id="OZ018776">
    <property type="protein sequence ID" value="CAK9121554.1"/>
    <property type="molecule type" value="Genomic_DNA"/>
</dbReference>
<keyword evidence="2" id="KW-1185">Reference proteome</keyword>
<sequence length="48" mass="5620">MMHRILPQNIDIATVTQKQLDNVNDIVNNIPRKIFGYKTPNEIWAENL</sequence>
<dbReference type="Proteomes" id="UP001642485">
    <property type="component" value="Chromosome"/>
</dbReference>
<proteinExistence type="predicted"/>
<evidence type="ECO:0000313" key="1">
    <source>
        <dbReference type="EMBL" id="CAK9121554.1"/>
    </source>
</evidence>
<dbReference type="RefSeq" id="WP_010422320.1">
    <property type="nucleotide sequence ID" value="NZ_OY974080.1"/>
</dbReference>
<accession>A0ABP0T615</accession>
<evidence type="ECO:0008006" key="3">
    <source>
        <dbReference type="Google" id="ProtNLM"/>
    </source>
</evidence>
<gene>
    <name evidence="1" type="ORF">OB144RH_07190</name>
</gene>
<reference evidence="1 2" key="1">
    <citation type="submission" date="2024-02" db="EMBL/GenBank/DDBJ databases">
        <authorList>
            <person name="Nijsse B."/>
            <person name="Sprong H."/>
        </authorList>
    </citation>
    <scope>NUCLEOTIDE SEQUENCE [LARGE SCALE GENOMIC DNA]</scope>
    <source>
        <strain evidence="1">OB144</strain>
    </source>
</reference>
<organism evidence="1 2">
    <name type="scientific">Rickettsia helvetica</name>
    <dbReference type="NCBI Taxonomy" id="35789"/>
    <lineage>
        <taxon>Bacteria</taxon>
        <taxon>Pseudomonadati</taxon>
        <taxon>Pseudomonadota</taxon>
        <taxon>Alphaproteobacteria</taxon>
        <taxon>Rickettsiales</taxon>
        <taxon>Rickettsiaceae</taxon>
        <taxon>Rickettsieae</taxon>
        <taxon>Rickettsia</taxon>
        <taxon>spotted fever group</taxon>
    </lineage>
</organism>
<name>A0ABP0T615_RICHE</name>
<evidence type="ECO:0000313" key="2">
    <source>
        <dbReference type="Proteomes" id="UP001642485"/>
    </source>
</evidence>